<reference evidence="1" key="1">
    <citation type="submission" date="2019-04" db="EMBL/GenBank/DDBJ databases">
        <title>Microbes associate with the intestines of laboratory mice.</title>
        <authorList>
            <person name="Navarre W."/>
            <person name="Wong E."/>
            <person name="Huang K."/>
            <person name="Tropini C."/>
            <person name="Ng K."/>
            <person name="Yu B."/>
        </authorList>
    </citation>
    <scope>NUCLEOTIDE SEQUENCE</scope>
    <source>
        <strain evidence="1">NM01_1-7b</strain>
    </source>
</reference>
<comment type="caution">
    <text evidence="1">The sequence shown here is derived from an EMBL/GenBank/DDBJ whole genome shotgun (WGS) entry which is preliminary data.</text>
</comment>
<protein>
    <submittedName>
        <fullName evidence="1">Metal ABC transporter permease</fullName>
    </submittedName>
</protein>
<dbReference type="EMBL" id="SRYA01000025">
    <property type="protein sequence ID" value="TGY95725.1"/>
    <property type="molecule type" value="Genomic_DNA"/>
</dbReference>
<evidence type="ECO:0000313" key="2">
    <source>
        <dbReference type="Proteomes" id="UP000304953"/>
    </source>
</evidence>
<accession>A0AC61RUU8</accession>
<gene>
    <name evidence="1" type="ORF">E5329_13450</name>
</gene>
<proteinExistence type="predicted"/>
<organism evidence="1 2">
    <name type="scientific">Petralouisia muris</name>
    <dbReference type="NCBI Taxonomy" id="3032872"/>
    <lineage>
        <taxon>Bacteria</taxon>
        <taxon>Bacillati</taxon>
        <taxon>Bacillota</taxon>
        <taxon>Clostridia</taxon>
        <taxon>Lachnospirales</taxon>
        <taxon>Lachnospiraceae</taxon>
        <taxon>Petralouisia</taxon>
    </lineage>
</organism>
<sequence length="270" mass="29717">MEIFSWLQYDFMKYAFLAVLIITPLFGLMGTMIVNRKMAFFSDALGHSALTGIAVGVVFGVENTNLSMVVFAIIFALLLNQISSRVAASTDTVISVFSSFSIALGLAILSRGGNFSRYSSILVGDILSITPEEILYLAFIFAVTFVFWLLGFNKLLAVSLNRTLAKSRRISAAWMENLFAVLTALIVMVSIKWVGILIINALLILPAASARNISEHMREYHFFSVLFSVFSGVLGLVVSYYVNVATGPAIVILASVIYFVTYVWGRKNNL</sequence>
<dbReference type="Proteomes" id="UP000304953">
    <property type="component" value="Unassembled WGS sequence"/>
</dbReference>
<keyword evidence="2" id="KW-1185">Reference proteome</keyword>
<evidence type="ECO:0000313" key="1">
    <source>
        <dbReference type="EMBL" id="TGY95725.1"/>
    </source>
</evidence>
<name>A0AC61RUU8_9FIRM</name>